<feature type="transmembrane region" description="Helical" evidence="6">
    <location>
        <begin position="304"/>
        <end position="324"/>
    </location>
</feature>
<evidence type="ECO:0000256" key="2">
    <source>
        <dbReference type="ARBA" id="ARBA00022475"/>
    </source>
</evidence>
<dbReference type="PANTHER" id="PTHR30250">
    <property type="entry name" value="PST FAMILY PREDICTED COLANIC ACID TRANSPORTER"/>
    <property type="match status" value="1"/>
</dbReference>
<dbReference type="PANTHER" id="PTHR30250:SF30">
    <property type="entry name" value="LIPID III FLIPPASE"/>
    <property type="match status" value="1"/>
</dbReference>
<dbReference type="InterPro" id="IPR002797">
    <property type="entry name" value="Polysacc_synth"/>
</dbReference>
<organism evidence="7 8">
    <name type="scientific">Tamlana crocina</name>
    <dbReference type="NCBI Taxonomy" id="393006"/>
    <lineage>
        <taxon>Bacteria</taxon>
        <taxon>Pseudomonadati</taxon>
        <taxon>Bacteroidota</taxon>
        <taxon>Flavobacteriia</taxon>
        <taxon>Flavobacteriales</taxon>
        <taxon>Flavobacteriaceae</taxon>
        <taxon>Tamlana</taxon>
    </lineage>
</organism>
<dbReference type="Proteomes" id="UP000760545">
    <property type="component" value="Unassembled WGS sequence"/>
</dbReference>
<keyword evidence="8" id="KW-1185">Reference proteome</keyword>
<dbReference type="Pfam" id="PF01943">
    <property type="entry name" value="Polysacc_synt"/>
    <property type="match status" value="1"/>
</dbReference>
<feature type="transmembrane region" description="Helical" evidence="6">
    <location>
        <begin position="130"/>
        <end position="150"/>
    </location>
</feature>
<dbReference type="InterPro" id="IPR044550">
    <property type="entry name" value="WzxE"/>
</dbReference>
<evidence type="ECO:0000313" key="8">
    <source>
        <dbReference type="Proteomes" id="UP000760545"/>
    </source>
</evidence>
<feature type="transmembrane region" description="Helical" evidence="6">
    <location>
        <begin position="88"/>
        <end position="110"/>
    </location>
</feature>
<evidence type="ECO:0000313" key="7">
    <source>
        <dbReference type="EMBL" id="NJX14692.1"/>
    </source>
</evidence>
<evidence type="ECO:0000256" key="3">
    <source>
        <dbReference type="ARBA" id="ARBA00022692"/>
    </source>
</evidence>
<feature type="transmembrane region" description="Helical" evidence="6">
    <location>
        <begin position="273"/>
        <end position="292"/>
    </location>
</feature>
<keyword evidence="4 6" id="KW-1133">Transmembrane helix</keyword>
<feature type="transmembrane region" description="Helical" evidence="6">
    <location>
        <begin position="58"/>
        <end position="76"/>
    </location>
</feature>
<feature type="transmembrane region" description="Helical" evidence="6">
    <location>
        <begin position="370"/>
        <end position="392"/>
    </location>
</feature>
<feature type="transmembrane region" description="Helical" evidence="6">
    <location>
        <begin position="398"/>
        <end position="421"/>
    </location>
</feature>
<proteinExistence type="predicted"/>
<evidence type="ECO:0000256" key="1">
    <source>
        <dbReference type="ARBA" id="ARBA00004651"/>
    </source>
</evidence>
<feature type="transmembrane region" description="Helical" evidence="6">
    <location>
        <begin position="21"/>
        <end position="46"/>
    </location>
</feature>
<dbReference type="RefSeq" id="WP_167916937.1">
    <property type="nucleotide sequence ID" value="NZ_JAAVJS010000004.1"/>
</dbReference>
<keyword evidence="5 6" id="KW-0472">Membrane</keyword>
<evidence type="ECO:0000256" key="4">
    <source>
        <dbReference type="ARBA" id="ARBA00022989"/>
    </source>
</evidence>
<dbReference type="InterPro" id="IPR050833">
    <property type="entry name" value="Poly_Biosynth_Transport"/>
</dbReference>
<gene>
    <name evidence="7" type="ORF">HC176_04255</name>
</gene>
<evidence type="ECO:0000256" key="6">
    <source>
        <dbReference type="SAM" id="Phobius"/>
    </source>
</evidence>
<keyword evidence="3 6" id="KW-0812">Transmembrane</keyword>
<reference evidence="7 8" key="1">
    <citation type="submission" date="2020-03" db="EMBL/GenBank/DDBJ databases">
        <title>Tamlana sp. nov, isolated from XXX.</title>
        <authorList>
            <person name="Cao W.R."/>
        </authorList>
    </citation>
    <scope>NUCLEOTIDE SEQUENCE [LARGE SCALE GENOMIC DNA]</scope>
    <source>
        <strain evidence="7 8">HST1-43</strain>
    </source>
</reference>
<keyword evidence="2" id="KW-1003">Cell membrane</keyword>
<accession>A0ABX1DBP9</accession>
<feature type="transmembrane region" description="Helical" evidence="6">
    <location>
        <begin position="162"/>
        <end position="179"/>
    </location>
</feature>
<comment type="subcellular location">
    <subcellularLocation>
        <location evidence="1">Cell membrane</location>
        <topology evidence="1">Multi-pass membrane protein</topology>
    </subcellularLocation>
</comment>
<dbReference type="EMBL" id="JAAVJS010000004">
    <property type="protein sequence ID" value="NJX14692.1"/>
    <property type="molecule type" value="Genomic_DNA"/>
</dbReference>
<protein>
    <submittedName>
        <fullName evidence="7">O-antigen translocase</fullName>
    </submittedName>
</protein>
<feature type="transmembrane region" description="Helical" evidence="6">
    <location>
        <begin position="225"/>
        <end position="243"/>
    </location>
</feature>
<evidence type="ECO:0000256" key="5">
    <source>
        <dbReference type="ARBA" id="ARBA00023136"/>
    </source>
</evidence>
<comment type="caution">
    <text evidence="7">The sequence shown here is derived from an EMBL/GenBank/DDBJ whole genome shotgun (WGS) entry which is preliminary data.</text>
</comment>
<feature type="transmembrane region" description="Helical" evidence="6">
    <location>
        <begin position="185"/>
        <end position="204"/>
    </location>
</feature>
<sequence>MRFPKFISNNLVLKITSLNSVVILAKLAISVFVQRILAIMVGEAGIAKIGQLRNIMDMLASFSTLGTFSGIIKYVSESKDDKKALEKLFSTTFVFAVLASFVSMVVLFWGASFFSEKLFSTTEYADVIKIVAVVVPFIALYRICAGVVNGLMAYKVYAISELLAYILSSIILVIALYSYSLNGVLVAIAIGPIFYLIVLLCVYGKAIKRMVKFSPFPLKVPFYKSLLGFSVMSISGHILFNYVEIDLRNIIIQKLNVDEAGYWTAMTNLSKNYMIFASSIFSIYVLPKFAGLKTAVDFKNEVLNIYKTLLPLFAVGLVLVFIFRNTIVDLVYPGFSGIEPLFKWQLLADFVRLASMVVAFQFLAKKMVAAFVFTELFSVLTFYALACCLIDTHGTEGVVIANFIRYILYFVVVIAILIIGFKRTEKNKS</sequence>
<name>A0ABX1DBP9_9FLAO</name>
<dbReference type="CDD" id="cd13125">
    <property type="entry name" value="MATE_like_10"/>
    <property type="match status" value="1"/>
</dbReference>